<evidence type="ECO:0000259" key="5">
    <source>
        <dbReference type="Pfam" id="PF13407"/>
    </source>
</evidence>
<gene>
    <name evidence="6" type="ORF">F9B85_09845</name>
</gene>
<dbReference type="Proteomes" id="UP000468766">
    <property type="component" value="Unassembled WGS sequence"/>
</dbReference>
<evidence type="ECO:0000256" key="3">
    <source>
        <dbReference type="ARBA" id="ARBA00022729"/>
    </source>
</evidence>
<evidence type="ECO:0000256" key="1">
    <source>
        <dbReference type="ARBA" id="ARBA00004196"/>
    </source>
</evidence>
<dbReference type="InterPro" id="IPR028082">
    <property type="entry name" value="Peripla_BP_I"/>
</dbReference>
<dbReference type="SUPFAM" id="SSF53822">
    <property type="entry name" value="Periplasmic binding protein-like I"/>
    <property type="match status" value="1"/>
</dbReference>
<evidence type="ECO:0000256" key="4">
    <source>
        <dbReference type="SAM" id="SignalP"/>
    </source>
</evidence>
<comment type="caution">
    <text evidence="6">The sequence shown here is derived from an EMBL/GenBank/DDBJ whole genome shotgun (WGS) entry which is preliminary data.</text>
</comment>
<dbReference type="Gene3D" id="3.40.50.2300">
    <property type="match status" value="2"/>
</dbReference>
<keyword evidence="7" id="KW-1185">Reference proteome</keyword>
<name>A0A6I0EZM9_9FIRM</name>
<feature type="chain" id="PRO_5039355983" evidence="4">
    <location>
        <begin position="20"/>
        <end position="320"/>
    </location>
</feature>
<organism evidence="6 7">
    <name type="scientific">Heliorestis acidaminivorans</name>
    <dbReference type="NCBI Taxonomy" id="553427"/>
    <lineage>
        <taxon>Bacteria</taxon>
        <taxon>Bacillati</taxon>
        <taxon>Bacillota</taxon>
        <taxon>Clostridia</taxon>
        <taxon>Eubacteriales</taxon>
        <taxon>Heliobacteriaceae</taxon>
        <taxon>Heliorestis</taxon>
    </lineage>
</organism>
<dbReference type="PANTHER" id="PTHR46847">
    <property type="entry name" value="D-ALLOSE-BINDING PERIPLASMIC PROTEIN-RELATED"/>
    <property type="match status" value="1"/>
</dbReference>
<dbReference type="PANTHER" id="PTHR46847:SF1">
    <property type="entry name" value="D-ALLOSE-BINDING PERIPLASMIC PROTEIN-RELATED"/>
    <property type="match status" value="1"/>
</dbReference>
<evidence type="ECO:0000313" key="6">
    <source>
        <dbReference type="EMBL" id="KAB2952105.1"/>
    </source>
</evidence>
<evidence type="ECO:0000256" key="2">
    <source>
        <dbReference type="ARBA" id="ARBA00007639"/>
    </source>
</evidence>
<dbReference type="GO" id="GO:0030313">
    <property type="term" value="C:cell envelope"/>
    <property type="evidence" value="ECO:0007669"/>
    <property type="project" value="UniProtKB-SubCell"/>
</dbReference>
<dbReference type="GO" id="GO:0030246">
    <property type="term" value="F:carbohydrate binding"/>
    <property type="evidence" value="ECO:0007669"/>
    <property type="project" value="UniProtKB-ARBA"/>
</dbReference>
<dbReference type="EMBL" id="WBXO01000007">
    <property type="protein sequence ID" value="KAB2952105.1"/>
    <property type="molecule type" value="Genomic_DNA"/>
</dbReference>
<comment type="similarity">
    <text evidence="2">Belongs to the bacterial solute-binding protein 2 family.</text>
</comment>
<proteinExistence type="inferred from homology"/>
<feature type="domain" description="Periplasmic binding protein" evidence="5">
    <location>
        <begin position="37"/>
        <end position="286"/>
    </location>
</feature>
<dbReference type="PROSITE" id="PS51257">
    <property type="entry name" value="PROKAR_LIPOPROTEIN"/>
    <property type="match status" value="1"/>
</dbReference>
<dbReference type="RefSeq" id="WP_151620415.1">
    <property type="nucleotide sequence ID" value="NZ_WBXO01000007.1"/>
</dbReference>
<dbReference type="Pfam" id="PF13407">
    <property type="entry name" value="Peripla_BP_4"/>
    <property type="match status" value="1"/>
</dbReference>
<dbReference type="OrthoDB" id="9769193at2"/>
<feature type="signal peptide" evidence="4">
    <location>
        <begin position="1"/>
        <end position="19"/>
    </location>
</feature>
<dbReference type="InterPro" id="IPR025997">
    <property type="entry name" value="SBP_2_dom"/>
</dbReference>
<evidence type="ECO:0000313" key="7">
    <source>
        <dbReference type="Proteomes" id="UP000468766"/>
    </source>
</evidence>
<comment type="subcellular location">
    <subcellularLocation>
        <location evidence="1">Cell envelope</location>
    </subcellularLocation>
</comment>
<sequence length="320" mass="33848">MKKKLSLLLIIVMVVTILAGCGTTSTSDDGEKQIRIGASILTQSHPFYVSIKTALEQEAVNQNVALDISVADQDLNRQISAIEDFINKGVDAIIITPVDSDGVKGAILKAQAANIPVVTVDIRANDVEVGSHIATDNYSGGMIAAEAMAQYLDGVGDIGLITYPEVQSVRDRIDGFKEISATHEGLKIVAELPGRTRQEAKSASEDMLTSNPNLKGIFGFGDDMAIAANAAITERNSSAIVVGFDGLEEARNSVDVDNAFKAVVVQYPEKMGSLGVINAVKLAKGEAVDKEVPVTPGLYIYGKGFVDVAVENGKVIVDVK</sequence>
<accession>A0A6I0EZM9</accession>
<dbReference type="AlphaFoldDB" id="A0A6I0EZM9"/>
<protein>
    <submittedName>
        <fullName evidence="6">Substrate-binding domain-containing protein</fullName>
    </submittedName>
</protein>
<keyword evidence="3 4" id="KW-0732">Signal</keyword>
<reference evidence="6 7" key="1">
    <citation type="submission" date="2019-10" db="EMBL/GenBank/DDBJ databases">
        <title>Whole-genome sequence of the extremophile Heliorestis acidaminivorans DSM 24790.</title>
        <authorList>
            <person name="Kyndt J.A."/>
            <person name="Meyer T.E."/>
        </authorList>
    </citation>
    <scope>NUCLEOTIDE SEQUENCE [LARGE SCALE GENOMIC DNA]</scope>
    <source>
        <strain evidence="6 7">DSM 24790</strain>
    </source>
</reference>